<evidence type="ECO:0000256" key="5">
    <source>
        <dbReference type="ARBA" id="ARBA00022989"/>
    </source>
</evidence>
<accession>A0A9Q0YMM6</accession>
<dbReference type="PANTHER" id="PTHR43963">
    <property type="entry name" value="CARBONYL REDUCTASE 1-RELATED"/>
    <property type="match status" value="1"/>
</dbReference>
<evidence type="ECO:0000313" key="11">
    <source>
        <dbReference type="Proteomes" id="UP001152320"/>
    </source>
</evidence>
<dbReference type="PRINTS" id="PR00080">
    <property type="entry name" value="SDRFAMILY"/>
</dbReference>
<feature type="transmembrane region" description="Helical" evidence="8">
    <location>
        <begin position="172"/>
        <end position="192"/>
    </location>
</feature>
<dbReference type="EMBL" id="JAIZAY010000018">
    <property type="protein sequence ID" value="KAJ8025288.1"/>
    <property type="molecule type" value="Genomic_DNA"/>
</dbReference>
<evidence type="ECO:0000313" key="10">
    <source>
        <dbReference type="EMBL" id="KAJ8025288.1"/>
    </source>
</evidence>
<comment type="caution">
    <text evidence="10">The sequence shown here is derived from an EMBL/GenBank/DDBJ whole genome shotgun (WGS) entry which is preliminary data.</text>
</comment>
<dbReference type="Gene3D" id="3.40.50.720">
    <property type="entry name" value="NAD(P)-binding Rossmann-like Domain"/>
    <property type="match status" value="2"/>
</dbReference>
<evidence type="ECO:0000256" key="1">
    <source>
        <dbReference type="ARBA" id="ARBA00004141"/>
    </source>
</evidence>
<feature type="domain" description="G-protein coupled receptors family 3 profile" evidence="9">
    <location>
        <begin position="147"/>
        <end position="255"/>
    </location>
</feature>
<evidence type="ECO:0000256" key="2">
    <source>
        <dbReference type="ARBA" id="ARBA00006484"/>
    </source>
</evidence>
<protein>
    <submittedName>
        <fullName evidence="10">Carbonyl reductase [NADPH] 1</fullName>
    </submittedName>
</protein>
<reference evidence="10" key="1">
    <citation type="submission" date="2021-10" db="EMBL/GenBank/DDBJ databases">
        <title>Tropical sea cucumber genome reveals ecological adaptation and Cuvierian tubules defense mechanism.</title>
        <authorList>
            <person name="Chen T."/>
        </authorList>
    </citation>
    <scope>NUCLEOTIDE SEQUENCE</scope>
    <source>
        <strain evidence="10">Nanhai2018</strain>
        <tissue evidence="10">Muscle</tissue>
    </source>
</reference>
<dbReference type="GO" id="GO:0016020">
    <property type="term" value="C:membrane"/>
    <property type="evidence" value="ECO:0007669"/>
    <property type="project" value="UniProtKB-SubCell"/>
</dbReference>
<dbReference type="InterPro" id="IPR017978">
    <property type="entry name" value="GPCR_3_C"/>
</dbReference>
<keyword evidence="7 8" id="KW-0472">Membrane</keyword>
<evidence type="ECO:0000256" key="4">
    <source>
        <dbReference type="ARBA" id="ARBA00022857"/>
    </source>
</evidence>
<name>A0A9Q0YMM6_HOLLE</name>
<keyword evidence="5 8" id="KW-1133">Transmembrane helix</keyword>
<dbReference type="Proteomes" id="UP001152320">
    <property type="component" value="Chromosome 18"/>
</dbReference>
<evidence type="ECO:0000256" key="6">
    <source>
        <dbReference type="ARBA" id="ARBA00023002"/>
    </source>
</evidence>
<comment type="similarity">
    <text evidence="2">Belongs to the short-chain dehydrogenases/reductases (SDR) family.</text>
</comment>
<keyword evidence="6" id="KW-0560">Oxidoreductase</keyword>
<dbReference type="InterPro" id="IPR002347">
    <property type="entry name" value="SDR_fam"/>
</dbReference>
<dbReference type="OrthoDB" id="7289984at2759"/>
<keyword evidence="4" id="KW-0521">NADP</keyword>
<dbReference type="GO" id="GO:0004930">
    <property type="term" value="F:G protein-coupled receptor activity"/>
    <property type="evidence" value="ECO:0007669"/>
    <property type="project" value="InterPro"/>
</dbReference>
<dbReference type="AlphaFoldDB" id="A0A9Q0YMM6"/>
<dbReference type="Pfam" id="PF00106">
    <property type="entry name" value="adh_short"/>
    <property type="match status" value="2"/>
</dbReference>
<comment type="subcellular location">
    <subcellularLocation>
        <location evidence="1">Membrane</location>
        <topology evidence="1">Multi-pass membrane protein</topology>
    </subcellularLocation>
</comment>
<evidence type="ECO:0000256" key="3">
    <source>
        <dbReference type="ARBA" id="ARBA00022692"/>
    </source>
</evidence>
<gene>
    <name evidence="10" type="ORF">HOLleu_35459</name>
</gene>
<evidence type="ECO:0000256" key="7">
    <source>
        <dbReference type="ARBA" id="ARBA00023136"/>
    </source>
</evidence>
<keyword evidence="3 8" id="KW-0812">Transmembrane</keyword>
<dbReference type="InterPro" id="IPR036291">
    <property type="entry name" value="NAD(P)-bd_dom_sf"/>
</dbReference>
<dbReference type="SUPFAM" id="SSF51735">
    <property type="entry name" value="NAD(P)-binding Rossmann-fold domains"/>
    <property type="match status" value="2"/>
</dbReference>
<keyword evidence="11" id="KW-1185">Reference proteome</keyword>
<dbReference type="PRINTS" id="PR00081">
    <property type="entry name" value="GDHRDH"/>
</dbReference>
<organism evidence="10 11">
    <name type="scientific">Holothuria leucospilota</name>
    <name type="common">Black long sea cucumber</name>
    <name type="synonym">Mertensiothuria leucospilota</name>
    <dbReference type="NCBI Taxonomy" id="206669"/>
    <lineage>
        <taxon>Eukaryota</taxon>
        <taxon>Metazoa</taxon>
        <taxon>Echinodermata</taxon>
        <taxon>Eleutherozoa</taxon>
        <taxon>Echinozoa</taxon>
        <taxon>Holothuroidea</taxon>
        <taxon>Aspidochirotacea</taxon>
        <taxon>Aspidochirotida</taxon>
        <taxon>Holothuriidae</taxon>
        <taxon>Holothuria</taxon>
    </lineage>
</organism>
<dbReference type="Gene3D" id="3.40.50.2300">
    <property type="match status" value="2"/>
</dbReference>
<dbReference type="PANTHER" id="PTHR43963:SF4">
    <property type="entry name" value="CARBONYL REDUCTASE (NADPH)"/>
    <property type="match status" value="1"/>
</dbReference>
<evidence type="ECO:0000259" key="9">
    <source>
        <dbReference type="Pfam" id="PF00003"/>
    </source>
</evidence>
<dbReference type="GO" id="GO:0004090">
    <property type="term" value="F:carbonyl reductase (NADPH) activity"/>
    <property type="evidence" value="ECO:0007669"/>
    <property type="project" value="TreeGrafter"/>
</dbReference>
<dbReference type="Pfam" id="PF00003">
    <property type="entry name" value="7tm_3"/>
    <property type="match status" value="1"/>
</dbReference>
<feature type="transmembrane region" description="Helical" evidence="8">
    <location>
        <begin position="230"/>
        <end position="253"/>
    </location>
</feature>
<evidence type="ECO:0000256" key="8">
    <source>
        <dbReference type="SAM" id="Phobius"/>
    </source>
</evidence>
<sequence length="791" mass="88066">MYRLIAFKDSYIYQDKWWLVDDEKVDCTVQELADMVESSLIIGVDVQAFSPLNKTTVAGTTPAEYLDEVTERLKWHKYRNYTLNNYMAYTYDAVWAIALMLNSSATKLKEGKSNKRLEDFTYTDTDMYDLFFHEMAASDFFGASVDPSNPHIVKMFIVKTCASVGDGILPRFLIFVDKIILLLSGLFLSFEIRNVPSLGDSRQVTLSIYNIVIFGACGLILVILLENDPINSVLFSSALVICCTTILLMIMFLPKENDQSQGRSQDINLKFCGNVPRELREENRRLKERLREVTGSNRGIGFGCVRSLCKHFKQDGVVYLTSRKEEDGKKAVADLEKEGLNPRYHQLDISNQQSVEALRDHLKKEHGGLDILINNAAMAFKMNDSTPNDVQAKVCNQVNYFDTAQVFTIMSPILRPHARVVNVASLGGVSAFKRIGEGLKEEFKKAATAEAVDEYTAAGENEKYGYTPGTNYGFSKLALITLTRIQNREIQKDASRPGIRVFSVTGSNRGIGLACVRALCKHFKQDGVVYLTSRKEEDGKKAVADLEKEGLNPRYHQLDISNQRSVEALRDHLKKEHGGLDILINNAGMAFKVADPTPNDVQAKVCNQVNYFDTAQVYTIMSPILRPHARVVNVASLGGAMAFNSIASELKEEFKKAASVKAVDKLVNNFILYTAAGENEKYGYTPGTNYGFSKLALITLTRIQNREIQKDATRPGICVFSVCPGHVSTAMSNYTGKTSDEGADTIVWLSLQPQDTTVAGGEFYSDRKVFPIFSSSNKLLGSHSPGKTAKH</sequence>
<proteinExistence type="inferred from homology"/>
<feature type="transmembrane region" description="Helical" evidence="8">
    <location>
        <begin position="204"/>
        <end position="224"/>
    </location>
</feature>